<dbReference type="RefSeq" id="WP_277564998.1">
    <property type="nucleotide sequence ID" value="NZ_JAPDHZ010000002.1"/>
</dbReference>
<keyword evidence="4" id="KW-1185">Reference proteome</keyword>
<protein>
    <submittedName>
        <fullName evidence="3">Copper amine oxidase N-terminal domain-containing protein</fullName>
    </submittedName>
</protein>
<reference evidence="3 4" key="1">
    <citation type="submission" date="2022-10" db="EMBL/GenBank/DDBJ databases">
        <title>Comparative genomic analysis of Cohnella hashimotonis sp. nov., isolated from the International Space Station.</title>
        <authorList>
            <person name="Simpson A."/>
            <person name="Venkateswaran K."/>
        </authorList>
    </citation>
    <scope>NUCLEOTIDE SEQUENCE [LARGE SCALE GENOMIC DNA]</scope>
    <source>
        <strain evidence="3 4">DSM 18997</strain>
    </source>
</reference>
<comment type="caution">
    <text evidence="3">The sequence shown here is derived from an EMBL/GenBank/DDBJ whole genome shotgun (WGS) entry which is preliminary data.</text>
</comment>
<name>A0A9X4KFM0_9BACL</name>
<dbReference type="Pfam" id="PF07833">
    <property type="entry name" value="Cu_amine_oxidN1"/>
    <property type="match status" value="1"/>
</dbReference>
<dbReference type="EMBL" id="JAPDHZ010000002">
    <property type="protein sequence ID" value="MDG0791232.1"/>
    <property type="molecule type" value="Genomic_DNA"/>
</dbReference>
<dbReference type="Gene3D" id="3.10.450.50">
    <property type="match status" value="1"/>
</dbReference>
<dbReference type="InterPro" id="IPR012854">
    <property type="entry name" value="Cu_amine_oxidase-like_N"/>
</dbReference>
<gene>
    <name evidence="3" type="ORF">OMP38_10390</name>
</gene>
<dbReference type="SUPFAM" id="SSF55383">
    <property type="entry name" value="Copper amine oxidase, domain N"/>
    <property type="match status" value="1"/>
</dbReference>
<dbReference type="Proteomes" id="UP001153387">
    <property type="component" value="Unassembled WGS sequence"/>
</dbReference>
<sequence length="406" mass="46937">MVKKLICSLLFICLLLIISPVAEAASTNKPIQLYVNNKHIAGVNPIVKSGIMYVPYRKFFEAMGYGVHYDPDTRKISGIINGAEIAFWAGEDLIEYDDTSYGLDRAIPVINGQVFIPLRQFGNITKYSVYFDQPKLTVSLKSYGYGQEAAIKELVTKYYETFNPNLLTLDHPVRSYSNLDYDYDANQETSEVPVLDYKVTVDRIKYTSSGEATLQVTYVKHTEELNREDIYGYNLRFEHGQWKIAHEGWLYNRMELPVDIDQKAAVIMENDFSEQNAVLSDLNTYYAAYNAEDFERTLEYTAPSFIKDWYDFSLTKETWAENLKEFFSYSDNRFKLTDERVVFLGKKQAIVQGTLSWSDATEDVAEGDDVYEALIYLEHANGRWTYNYDISLDQDFDHRGEIDIFK</sequence>
<feature type="chain" id="PRO_5040997268" evidence="1">
    <location>
        <begin position="25"/>
        <end position="406"/>
    </location>
</feature>
<evidence type="ECO:0000259" key="2">
    <source>
        <dbReference type="Pfam" id="PF07833"/>
    </source>
</evidence>
<evidence type="ECO:0000313" key="3">
    <source>
        <dbReference type="EMBL" id="MDG0791232.1"/>
    </source>
</evidence>
<feature type="signal peptide" evidence="1">
    <location>
        <begin position="1"/>
        <end position="24"/>
    </location>
</feature>
<dbReference type="InterPro" id="IPR036582">
    <property type="entry name" value="Mao_N_sf"/>
</dbReference>
<evidence type="ECO:0000313" key="4">
    <source>
        <dbReference type="Proteomes" id="UP001153387"/>
    </source>
</evidence>
<proteinExistence type="predicted"/>
<accession>A0A9X4KFM0</accession>
<keyword evidence="1" id="KW-0732">Signal</keyword>
<dbReference type="InterPro" id="IPR032710">
    <property type="entry name" value="NTF2-like_dom_sf"/>
</dbReference>
<feature type="domain" description="Copper amine oxidase-like N-terminal" evidence="2">
    <location>
        <begin position="35"/>
        <end position="139"/>
    </location>
</feature>
<dbReference type="Gene3D" id="3.30.457.10">
    <property type="entry name" value="Copper amine oxidase-like, N-terminal domain"/>
    <property type="match status" value="1"/>
</dbReference>
<dbReference type="SUPFAM" id="SSF54427">
    <property type="entry name" value="NTF2-like"/>
    <property type="match status" value="1"/>
</dbReference>
<organism evidence="3 4">
    <name type="scientific">Cohnella ginsengisoli</name>
    <dbReference type="NCBI Taxonomy" id="425004"/>
    <lineage>
        <taxon>Bacteria</taxon>
        <taxon>Bacillati</taxon>
        <taxon>Bacillota</taxon>
        <taxon>Bacilli</taxon>
        <taxon>Bacillales</taxon>
        <taxon>Paenibacillaceae</taxon>
        <taxon>Cohnella</taxon>
    </lineage>
</organism>
<dbReference type="AlphaFoldDB" id="A0A9X4KFM0"/>
<evidence type="ECO:0000256" key="1">
    <source>
        <dbReference type="SAM" id="SignalP"/>
    </source>
</evidence>